<evidence type="ECO:0000256" key="1">
    <source>
        <dbReference type="SAM" id="SignalP"/>
    </source>
</evidence>
<dbReference type="AlphaFoldDB" id="A0A6G1LB43"/>
<dbReference type="OrthoDB" id="10521433at2759"/>
<sequence>MISILFTVSVGLLLKTCLANVFGPGWGSGPVHPYKTNSDGTFVPDPNAASNNKIIFATGSMVLPETPKSKDGQGNDNLWMGLGTYHLPRDRLIQGLAFHFPSSQNNDPGVTGGITSPDGGKTWVSKKIHLPAHEFTTF</sequence>
<dbReference type="Proteomes" id="UP000799436">
    <property type="component" value="Unassembled WGS sequence"/>
</dbReference>
<keyword evidence="3" id="KW-1185">Reference proteome</keyword>
<dbReference type="EMBL" id="ML995831">
    <property type="protein sequence ID" value="KAF2769789.1"/>
    <property type="molecule type" value="Genomic_DNA"/>
</dbReference>
<organism evidence="2 3">
    <name type="scientific">Teratosphaeria nubilosa</name>
    <dbReference type="NCBI Taxonomy" id="161662"/>
    <lineage>
        <taxon>Eukaryota</taxon>
        <taxon>Fungi</taxon>
        <taxon>Dikarya</taxon>
        <taxon>Ascomycota</taxon>
        <taxon>Pezizomycotina</taxon>
        <taxon>Dothideomycetes</taxon>
        <taxon>Dothideomycetidae</taxon>
        <taxon>Mycosphaerellales</taxon>
        <taxon>Teratosphaeriaceae</taxon>
        <taxon>Teratosphaeria</taxon>
    </lineage>
</organism>
<name>A0A6G1LB43_9PEZI</name>
<feature type="chain" id="PRO_5026283616" evidence="1">
    <location>
        <begin position="20"/>
        <end position="138"/>
    </location>
</feature>
<evidence type="ECO:0000313" key="2">
    <source>
        <dbReference type="EMBL" id="KAF2769789.1"/>
    </source>
</evidence>
<feature type="signal peptide" evidence="1">
    <location>
        <begin position="1"/>
        <end position="19"/>
    </location>
</feature>
<evidence type="ECO:0000313" key="3">
    <source>
        <dbReference type="Proteomes" id="UP000799436"/>
    </source>
</evidence>
<accession>A0A6G1LB43</accession>
<proteinExistence type="predicted"/>
<gene>
    <name evidence="2" type="ORF">EJ03DRAFT_327150</name>
</gene>
<keyword evidence="1" id="KW-0732">Signal</keyword>
<protein>
    <submittedName>
        <fullName evidence="2">Uncharacterized protein</fullName>
    </submittedName>
</protein>
<reference evidence="2" key="1">
    <citation type="journal article" date="2020" name="Stud. Mycol.">
        <title>101 Dothideomycetes genomes: a test case for predicting lifestyles and emergence of pathogens.</title>
        <authorList>
            <person name="Haridas S."/>
            <person name="Albert R."/>
            <person name="Binder M."/>
            <person name="Bloem J."/>
            <person name="Labutti K."/>
            <person name="Salamov A."/>
            <person name="Andreopoulos B."/>
            <person name="Baker S."/>
            <person name="Barry K."/>
            <person name="Bills G."/>
            <person name="Bluhm B."/>
            <person name="Cannon C."/>
            <person name="Castanera R."/>
            <person name="Culley D."/>
            <person name="Daum C."/>
            <person name="Ezra D."/>
            <person name="Gonzalez J."/>
            <person name="Henrissat B."/>
            <person name="Kuo A."/>
            <person name="Liang C."/>
            <person name="Lipzen A."/>
            <person name="Lutzoni F."/>
            <person name="Magnuson J."/>
            <person name="Mondo S."/>
            <person name="Nolan M."/>
            <person name="Ohm R."/>
            <person name="Pangilinan J."/>
            <person name="Park H.-J."/>
            <person name="Ramirez L."/>
            <person name="Alfaro M."/>
            <person name="Sun H."/>
            <person name="Tritt A."/>
            <person name="Yoshinaga Y."/>
            <person name="Zwiers L.-H."/>
            <person name="Turgeon B."/>
            <person name="Goodwin S."/>
            <person name="Spatafora J."/>
            <person name="Crous P."/>
            <person name="Grigoriev I."/>
        </authorList>
    </citation>
    <scope>NUCLEOTIDE SEQUENCE</scope>
    <source>
        <strain evidence="2">CBS 116005</strain>
    </source>
</reference>